<dbReference type="PROSITE" id="PS50975">
    <property type="entry name" value="ATP_GRASP"/>
    <property type="match status" value="1"/>
</dbReference>
<feature type="binding site" evidence="5">
    <location>
        <begin position="265"/>
        <end position="266"/>
    </location>
    <ligand>
        <name>ATP</name>
        <dbReference type="ChEBI" id="CHEBI:30616"/>
    </ligand>
</feature>
<dbReference type="InterPro" id="IPR011761">
    <property type="entry name" value="ATP-grasp"/>
</dbReference>
<keyword evidence="8" id="KW-0456">Lyase</keyword>
<dbReference type="GO" id="GO:0005829">
    <property type="term" value="C:cytosol"/>
    <property type="evidence" value="ECO:0007669"/>
    <property type="project" value="TreeGrafter"/>
</dbReference>
<feature type="domain" description="ATP-grasp" evidence="7">
    <location>
        <begin position="109"/>
        <end position="295"/>
    </location>
</feature>
<protein>
    <recommendedName>
        <fullName evidence="5 6">N5-carboxyaminoimidazole ribonucleotide synthase</fullName>
        <shortName evidence="5 6">N5-CAIR synthase</shortName>
        <ecNumber evidence="5 6">6.3.4.18</ecNumber>
    </recommendedName>
    <alternativeName>
        <fullName evidence="5 6">5-(carboxyamino)imidazole ribonucleotide synthetase</fullName>
    </alternativeName>
</protein>
<dbReference type="SUPFAM" id="SSF52440">
    <property type="entry name" value="PreATP-grasp domain"/>
    <property type="match status" value="1"/>
</dbReference>
<feature type="binding site" evidence="5">
    <location>
        <begin position="150"/>
        <end position="156"/>
    </location>
    <ligand>
        <name>ATP</name>
        <dbReference type="ChEBI" id="CHEBI:30616"/>
    </ligand>
</feature>
<evidence type="ECO:0000256" key="1">
    <source>
        <dbReference type="ARBA" id="ARBA00022598"/>
    </source>
</evidence>
<dbReference type="Gene3D" id="3.30.470.20">
    <property type="entry name" value="ATP-grasp fold, B domain"/>
    <property type="match status" value="1"/>
</dbReference>
<accession>Q0AGS6</accession>
<dbReference type="InterPro" id="IPR011054">
    <property type="entry name" value="Rudment_hybrid_motif"/>
</dbReference>
<evidence type="ECO:0000256" key="3">
    <source>
        <dbReference type="ARBA" id="ARBA00022755"/>
    </source>
</evidence>
<comment type="pathway">
    <text evidence="5 6">Purine metabolism; IMP biosynthesis via de novo pathway; 5-amino-1-(5-phospho-D-ribosyl)imidazole-4-carboxylate from 5-amino-1-(5-phospho-D-ribosyl)imidazole (N5-CAIR route): step 1/2.</text>
</comment>
<evidence type="ECO:0000256" key="5">
    <source>
        <dbReference type="HAMAP-Rule" id="MF_01928"/>
    </source>
</evidence>
<dbReference type="STRING" id="335283.Neut_1201"/>
<dbReference type="NCBIfam" id="NF004675">
    <property type="entry name" value="PRK06019.1-1"/>
    <property type="match status" value="1"/>
</dbReference>
<dbReference type="UniPathway" id="UPA00074">
    <property type="reaction ID" value="UER00942"/>
</dbReference>
<dbReference type="NCBIfam" id="NF004677">
    <property type="entry name" value="PRK06019.1-3"/>
    <property type="match status" value="1"/>
</dbReference>
<comment type="function">
    <text evidence="5">Catalyzes the ATP-dependent conversion of 5-aminoimidazole ribonucleotide (AIR) and HCO(3)(-) to N5-carboxyaminoimidazole ribonucleotide (N5-CAIR).</text>
</comment>
<reference evidence="8 9" key="1">
    <citation type="journal article" date="2007" name="Environ. Microbiol.">
        <title>Whole-genome analysis of the ammonia-oxidizing bacterium, Nitrosomonas eutropha C91: implications for niche adaptation.</title>
        <authorList>
            <person name="Stein L.Y."/>
            <person name="Arp D.J."/>
            <person name="Berube P.M."/>
            <person name="Chain P.S."/>
            <person name="Hauser L."/>
            <person name="Jetten M.S."/>
            <person name="Klotz M.G."/>
            <person name="Larimer F.W."/>
            <person name="Norton J.M."/>
            <person name="Op den Camp H.J.M."/>
            <person name="Shin M."/>
            <person name="Wei X."/>
        </authorList>
    </citation>
    <scope>NUCLEOTIDE SEQUENCE [LARGE SCALE GENOMIC DNA]</scope>
    <source>
        <strain evidence="9">DSM 101675 / C91 / Nm57</strain>
    </source>
</reference>
<dbReference type="GO" id="GO:0046872">
    <property type="term" value="F:metal ion binding"/>
    <property type="evidence" value="ECO:0007669"/>
    <property type="project" value="InterPro"/>
</dbReference>
<dbReference type="SUPFAM" id="SSF56059">
    <property type="entry name" value="Glutathione synthetase ATP-binding domain-like"/>
    <property type="match status" value="1"/>
</dbReference>
<evidence type="ECO:0000313" key="9">
    <source>
        <dbReference type="Proteomes" id="UP000001966"/>
    </source>
</evidence>
<comment type="similarity">
    <text evidence="5 6">Belongs to the PurK/PurT family.</text>
</comment>
<dbReference type="eggNOG" id="COG0026">
    <property type="taxonomic scope" value="Bacteria"/>
</dbReference>
<dbReference type="Gene3D" id="3.40.50.20">
    <property type="match status" value="1"/>
</dbReference>
<dbReference type="GO" id="GO:0005524">
    <property type="term" value="F:ATP binding"/>
    <property type="evidence" value="ECO:0007669"/>
    <property type="project" value="UniProtKB-UniRule"/>
</dbReference>
<dbReference type="Proteomes" id="UP000001966">
    <property type="component" value="Chromosome"/>
</dbReference>
<dbReference type="InterPro" id="IPR016185">
    <property type="entry name" value="PreATP-grasp_dom_sf"/>
</dbReference>
<dbReference type="Pfam" id="PF17769">
    <property type="entry name" value="PurK_C"/>
    <property type="match status" value="1"/>
</dbReference>
<comment type="function">
    <text evidence="6">Catalyzes the ATP-dependent conversion of 5-aminoimidazole ribonucleotide (AIR) and HCO(3)- to N5-carboxyaminoimidazole ribonucleotide (N5-CAIR).</text>
</comment>
<dbReference type="SUPFAM" id="SSF51246">
    <property type="entry name" value="Rudiment single hybrid motif"/>
    <property type="match status" value="1"/>
</dbReference>
<feature type="binding site" evidence="5">
    <location>
        <position position="188"/>
    </location>
    <ligand>
        <name>ATP</name>
        <dbReference type="ChEBI" id="CHEBI:30616"/>
    </ligand>
</feature>
<evidence type="ECO:0000256" key="2">
    <source>
        <dbReference type="ARBA" id="ARBA00022741"/>
    </source>
</evidence>
<dbReference type="KEGG" id="net:Neut_1201"/>
<feature type="binding site" evidence="5">
    <location>
        <begin position="180"/>
        <end position="183"/>
    </location>
    <ligand>
        <name>ATP</name>
        <dbReference type="ChEBI" id="CHEBI:30616"/>
    </ligand>
</feature>
<keyword evidence="3 5" id="KW-0658">Purine biosynthesis</keyword>
<keyword evidence="2 5" id="KW-0547">Nucleotide-binding</keyword>
<evidence type="ECO:0000256" key="4">
    <source>
        <dbReference type="ARBA" id="ARBA00022840"/>
    </source>
</evidence>
<evidence type="ECO:0000256" key="6">
    <source>
        <dbReference type="RuleBase" id="RU361200"/>
    </source>
</evidence>
<dbReference type="GO" id="GO:0004638">
    <property type="term" value="F:phosphoribosylaminoimidazole carboxylase activity"/>
    <property type="evidence" value="ECO:0007669"/>
    <property type="project" value="InterPro"/>
</dbReference>
<dbReference type="GO" id="GO:0034028">
    <property type="term" value="F:5-(carboxyamino)imidazole ribonucleotide synthase activity"/>
    <property type="evidence" value="ECO:0007669"/>
    <property type="project" value="UniProtKB-UniRule"/>
</dbReference>
<dbReference type="OrthoDB" id="9804625at2"/>
<dbReference type="InterPro" id="IPR054350">
    <property type="entry name" value="PurT/PurK_preATP-grasp"/>
</dbReference>
<evidence type="ECO:0000259" key="7">
    <source>
        <dbReference type="PROSITE" id="PS50975"/>
    </source>
</evidence>
<dbReference type="InterPro" id="IPR005875">
    <property type="entry name" value="PurK"/>
</dbReference>
<feature type="binding site" evidence="5">
    <location>
        <position position="145"/>
    </location>
    <ligand>
        <name>ATP</name>
        <dbReference type="ChEBI" id="CHEBI:30616"/>
    </ligand>
</feature>
<dbReference type="InterPro" id="IPR003135">
    <property type="entry name" value="ATP-grasp_carboxylate-amine"/>
</dbReference>
<dbReference type="PANTHER" id="PTHR11609">
    <property type="entry name" value="PURINE BIOSYNTHESIS PROTEIN 6/7, PUR6/7"/>
    <property type="match status" value="1"/>
</dbReference>
<dbReference type="InterPro" id="IPR013815">
    <property type="entry name" value="ATP_grasp_subdomain_1"/>
</dbReference>
<evidence type="ECO:0000313" key="8">
    <source>
        <dbReference type="EMBL" id="ABI59456.1"/>
    </source>
</evidence>
<gene>
    <name evidence="5 6" type="primary">purK</name>
    <name evidence="8" type="ordered locus">Neut_1201</name>
</gene>
<dbReference type="Pfam" id="PF02222">
    <property type="entry name" value="ATP-grasp"/>
    <property type="match status" value="1"/>
</dbReference>
<dbReference type="FunFam" id="3.30.470.20:FF:000029">
    <property type="entry name" value="N5-carboxyaminoimidazole ribonucleotide synthase"/>
    <property type="match status" value="1"/>
</dbReference>
<dbReference type="AlphaFoldDB" id="Q0AGS6"/>
<dbReference type="Pfam" id="PF22660">
    <property type="entry name" value="RS_preATP-grasp-like"/>
    <property type="match status" value="1"/>
</dbReference>
<comment type="subunit">
    <text evidence="5 6">Homodimer.</text>
</comment>
<name>Q0AGS6_NITEC</name>
<comment type="catalytic activity">
    <reaction evidence="5 6">
        <text>5-amino-1-(5-phospho-beta-D-ribosyl)imidazole + hydrogencarbonate + ATP = 5-carboxyamino-1-(5-phospho-D-ribosyl)imidazole + ADP + phosphate + 2 H(+)</text>
        <dbReference type="Rhea" id="RHEA:19317"/>
        <dbReference type="ChEBI" id="CHEBI:15378"/>
        <dbReference type="ChEBI" id="CHEBI:17544"/>
        <dbReference type="ChEBI" id="CHEBI:30616"/>
        <dbReference type="ChEBI" id="CHEBI:43474"/>
        <dbReference type="ChEBI" id="CHEBI:58730"/>
        <dbReference type="ChEBI" id="CHEBI:137981"/>
        <dbReference type="ChEBI" id="CHEBI:456216"/>
        <dbReference type="EC" id="6.3.4.18"/>
    </reaction>
</comment>
<dbReference type="GO" id="GO:0006189">
    <property type="term" value="P:'de novo' IMP biosynthetic process"/>
    <property type="evidence" value="ECO:0007669"/>
    <property type="project" value="UniProtKB-UniRule"/>
</dbReference>
<dbReference type="InterPro" id="IPR040686">
    <property type="entry name" value="PurK_C"/>
</dbReference>
<dbReference type="PANTHER" id="PTHR11609:SF5">
    <property type="entry name" value="PHOSPHORIBOSYLAMINOIMIDAZOLE CARBOXYLASE"/>
    <property type="match status" value="1"/>
</dbReference>
<sequence length="376" mass="41979" precursor="true">MYIRPGTMLGMLGGGQLGRMFTMAAQQMGYRVTVLDPAAESPAANIAERHLQADYLDYRALDELGSTCAAVTIEFENVPAQALRYLAQRCIVSPNAESVSIAQNRILEKQFLMENGFPVVPFVAIRSEKDISRKIDASLFPCILKISQFGYDGKGQIQIENTDILPERFADLGSRPCVLEKRLPLAHEISVILARDNHNRITFFPVPENRHVKGILDTSIVPAGLSDKIIEEACEIARQVAIRLNYIGVLCVEFFVLNNDQVLVNEIAPRPHNSGHYSLDACITSQFEQQVRVLCGLPHGSTKQVQAAVMINILGDLWQNDEPAWDQILRHSQAKLHLYGKREAKPGRKMGHFTVLADSTEEAFLQAQHIRHDLQS</sequence>
<proteinExistence type="inferred from homology"/>
<dbReference type="NCBIfam" id="TIGR01161">
    <property type="entry name" value="purK"/>
    <property type="match status" value="1"/>
</dbReference>
<organism evidence="8 9">
    <name type="scientific">Nitrosomonas eutropha (strain DSM 101675 / C91 / Nm57)</name>
    <dbReference type="NCBI Taxonomy" id="335283"/>
    <lineage>
        <taxon>Bacteria</taxon>
        <taxon>Pseudomonadati</taxon>
        <taxon>Pseudomonadota</taxon>
        <taxon>Betaproteobacteria</taxon>
        <taxon>Nitrosomonadales</taxon>
        <taxon>Nitrosomonadaceae</taxon>
        <taxon>Nitrosomonas</taxon>
    </lineage>
</organism>
<feature type="binding site" evidence="5">
    <location>
        <position position="105"/>
    </location>
    <ligand>
        <name>ATP</name>
        <dbReference type="ChEBI" id="CHEBI:30616"/>
    </ligand>
</feature>
<keyword evidence="4 5" id="KW-0067">ATP-binding</keyword>
<dbReference type="HAMAP" id="MF_01928">
    <property type="entry name" value="PurK"/>
    <property type="match status" value="1"/>
</dbReference>
<dbReference type="EMBL" id="CP000450">
    <property type="protein sequence ID" value="ABI59456.1"/>
    <property type="molecule type" value="Genomic_DNA"/>
</dbReference>
<keyword evidence="1 5" id="KW-0436">Ligase</keyword>
<feature type="binding site" evidence="5">
    <location>
        <position position="211"/>
    </location>
    <ligand>
        <name>ATP</name>
        <dbReference type="ChEBI" id="CHEBI:30616"/>
    </ligand>
</feature>
<dbReference type="RefSeq" id="WP_011634276.1">
    <property type="nucleotide sequence ID" value="NC_008344.1"/>
</dbReference>
<dbReference type="Gene3D" id="3.30.1490.20">
    <property type="entry name" value="ATP-grasp fold, A domain"/>
    <property type="match status" value="1"/>
</dbReference>
<dbReference type="NCBIfam" id="NF004676">
    <property type="entry name" value="PRK06019.1-2"/>
    <property type="match status" value="1"/>
</dbReference>
<dbReference type="HOGENOM" id="CLU_011534_0_1_4"/>
<dbReference type="EC" id="6.3.4.18" evidence="5 6"/>
<dbReference type="NCBIfam" id="NF004679">
    <property type="entry name" value="PRK06019.1-5"/>
    <property type="match status" value="1"/>
</dbReference>